<dbReference type="EMBL" id="NZBD01000004">
    <property type="protein sequence ID" value="MAG18027.1"/>
    <property type="molecule type" value="Genomic_DNA"/>
</dbReference>
<protein>
    <recommendedName>
        <fullName evidence="7">Large ribosomal subunit protein uL5</fullName>
    </recommendedName>
</protein>
<feature type="domain" description="Large ribosomal subunit protein uL5 N-terminal" evidence="9">
    <location>
        <begin position="4"/>
        <end position="57"/>
    </location>
</feature>
<keyword evidence="2 7" id="KW-0820">tRNA-binding</keyword>
<dbReference type="GO" id="GO:0003735">
    <property type="term" value="F:structural constituent of ribosome"/>
    <property type="evidence" value="ECO:0007669"/>
    <property type="project" value="InterPro"/>
</dbReference>
<comment type="caution">
    <text evidence="11">The sequence shown here is derived from an EMBL/GenBank/DDBJ whole genome shotgun (WGS) entry which is preliminary data.</text>
</comment>
<dbReference type="PANTHER" id="PTHR11994">
    <property type="entry name" value="60S RIBOSOMAL PROTEIN L11-RELATED"/>
    <property type="match status" value="1"/>
</dbReference>
<dbReference type="GO" id="GO:0006412">
    <property type="term" value="P:translation"/>
    <property type="evidence" value="ECO:0007669"/>
    <property type="project" value="UniProtKB-UniRule"/>
</dbReference>
<dbReference type="InterPro" id="IPR002132">
    <property type="entry name" value="Ribosomal_uL5"/>
</dbReference>
<dbReference type="GO" id="GO:0005840">
    <property type="term" value="C:ribosome"/>
    <property type="evidence" value="ECO:0007669"/>
    <property type="project" value="UniProtKB-KW"/>
</dbReference>
<reference evidence="12" key="1">
    <citation type="submission" date="2017-09" db="EMBL/GenBank/DDBJ databases">
        <title>The Reconstruction of 2,631 Draft Metagenome-Assembled Genomes from the Global Oceans.</title>
        <authorList>
            <person name="Tully B.J."/>
            <person name="Graham E.D."/>
            <person name="Heidelberg J.F."/>
        </authorList>
    </citation>
    <scope>NUCLEOTIDE SEQUENCE [LARGE SCALE GENOMIC DNA]</scope>
</reference>
<dbReference type="Pfam" id="PF00673">
    <property type="entry name" value="Ribosomal_L5_C"/>
    <property type="match status" value="1"/>
</dbReference>
<evidence type="ECO:0000256" key="5">
    <source>
        <dbReference type="ARBA" id="ARBA00022980"/>
    </source>
</evidence>
<gene>
    <name evidence="7" type="primary">rpl5</name>
    <name evidence="11" type="ORF">CL944_00970</name>
</gene>
<sequence length="170" mass="19239">MDDNKMKEIKVEKVTVNMGVGQKGEELKKATTILETVTGAKPTLTKCKVKQPDWGLRPGLTIGTKVTLRGEKAKKFLTEAFLAKDKKINKKSFDKQGNFGFGIKEYIDLPKAKYDPKLGIKGLDVLVTLERPGYRIKRRKIDKSKILHSHLIHQNEAIDFIKENFGVEVE</sequence>
<dbReference type="HAMAP" id="MF_01333_A">
    <property type="entry name" value="Ribosomal_uL5_A"/>
    <property type="match status" value="1"/>
</dbReference>
<comment type="function">
    <text evidence="7">This is 1 of the proteins that bind and probably mediate the attachment of the 5S RNA into the large ribosomal subunit, where it forms part of the central protuberance. In the 70S ribosome it contacts protein S13 of the 30S subunit (bridge B1b), connecting the 2 subunits; this bridge is implicated in subunit movement. May contact the P site tRNA; the 5S rRNA and some of its associated proteins might help stabilize positioning of ribosome-bound tRNAs.</text>
</comment>
<dbReference type="InterPro" id="IPR057266">
    <property type="entry name" value="Ribosomal_uL5_euk/arc-type"/>
</dbReference>
<evidence type="ECO:0000256" key="8">
    <source>
        <dbReference type="RuleBase" id="RU003930"/>
    </source>
</evidence>
<feature type="domain" description="Large ribosomal subunit protein uL5 C-terminal" evidence="10">
    <location>
        <begin position="62"/>
        <end position="136"/>
    </location>
</feature>
<dbReference type="GO" id="GO:0019843">
    <property type="term" value="F:rRNA binding"/>
    <property type="evidence" value="ECO:0007669"/>
    <property type="project" value="UniProtKB-UniRule"/>
</dbReference>
<dbReference type="InterPro" id="IPR031309">
    <property type="entry name" value="Ribosomal_uL5_C"/>
</dbReference>
<dbReference type="GO" id="GO:0000049">
    <property type="term" value="F:tRNA binding"/>
    <property type="evidence" value="ECO:0007669"/>
    <property type="project" value="UniProtKB-UniRule"/>
</dbReference>
<evidence type="ECO:0000313" key="12">
    <source>
        <dbReference type="Proteomes" id="UP000226712"/>
    </source>
</evidence>
<proteinExistence type="inferred from homology"/>
<keyword evidence="4 7" id="KW-0694">RNA-binding</keyword>
<dbReference type="InterPro" id="IPR022804">
    <property type="entry name" value="Ribosomal_uL5_arc"/>
</dbReference>
<organism evidence="11 12">
    <name type="scientific">Candidatus Iainarchaeum sp</name>
    <dbReference type="NCBI Taxonomy" id="3101447"/>
    <lineage>
        <taxon>Archaea</taxon>
        <taxon>Candidatus Iainarchaeota</taxon>
        <taxon>Candidatus Iainarchaeia</taxon>
        <taxon>Candidatus Iainarchaeales</taxon>
        <taxon>Candidatus Iainarchaeaceae</taxon>
        <taxon>Candidatus Iainarchaeum</taxon>
    </lineage>
</organism>
<keyword evidence="6 7" id="KW-0687">Ribonucleoprotein</keyword>
<dbReference type="Pfam" id="PF00281">
    <property type="entry name" value="Ribosomal_L5"/>
    <property type="match status" value="1"/>
</dbReference>
<dbReference type="AlphaFoldDB" id="A0A2D6LPB2"/>
<comment type="subunit">
    <text evidence="7">Part of the 50S ribosomal subunit; contacts the 5S rRNA and probably tRNA. Forms a bridge to the 30S subunit in the 70S ribosome.</text>
</comment>
<dbReference type="PIRSF" id="PIRSF002161">
    <property type="entry name" value="Ribosomal_L5"/>
    <property type="match status" value="1"/>
</dbReference>
<evidence type="ECO:0000256" key="4">
    <source>
        <dbReference type="ARBA" id="ARBA00022884"/>
    </source>
</evidence>
<evidence type="ECO:0000313" key="11">
    <source>
        <dbReference type="EMBL" id="MAG18027.1"/>
    </source>
</evidence>
<evidence type="ECO:0000259" key="10">
    <source>
        <dbReference type="Pfam" id="PF00673"/>
    </source>
</evidence>
<keyword evidence="3 7" id="KW-0699">rRNA-binding</keyword>
<dbReference type="InterPro" id="IPR031310">
    <property type="entry name" value="Ribosomal_uL5_N"/>
</dbReference>
<evidence type="ECO:0000256" key="2">
    <source>
        <dbReference type="ARBA" id="ARBA00022555"/>
    </source>
</evidence>
<evidence type="ECO:0000256" key="6">
    <source>
        <dbReference type="ARBA" id="ARBA00023274"/>
    </source>
</evidence>
<dbReference type="GO" id="GO:1990904">
    <property type="term" value="C:ribonucleoprotein complex"/>
    <property type="evidence" value="ECO:0007669"/>
    <property type="project" value="UniProtKB-KW"/>
</dbReference>
<dbReference type="NCBIfam" id="NF003258">
    <property type="entry name" value="PRK04219.1"/>
    <property type="match status" value="1"/>
</dbReference>
<evidence type="ECO:0000256" key="3">
    <source>
        <dbReference type="ARBA" id="ARBA00022730"/>
    </source>
</evidence>
<dbReference type="InterPro" id="IPR022803">
    <property type="entry name" value="Ribosomal_uL5_dom_sf"/>
</dbReference>
<dbReference type="Proteomes" id="UP000226712">
    <property type="component" value="Unassembled WGS sequence"/>
</dbReference>
<dbReference type="FunFam" id="3.30.1440.10:FF:000002">
    <property type="entry name" value="60S ribosomal protein L11"/>
    <property type="match status" value="1"/>
</dbReference>
<comment type="similarity">
    <text evidence="1 7 8">Belongs to the universal ribosomal protein uL5 family.</text>
</comment>
<keyword evidence="5 7" id="KW-0689">Ribosomal protein</keyword>
<evidence type="ECO:0000256" key="1">
    <source>
        <dbReference type="ARBA" id="ARBA00008553"/>
    </source>
</evidence>
<dbReference type="SUPFAM" id="SSF55282">
    <property type="entry name" value="RL5-like"/>
    <property type="match status" value="1"/>
</dbReference>
<name>A0A2D6LPB2_9ARCH</name>
<evidence type="ECO:0000259" key="9">
    <source>
        <dbReference type="Pfam" id="PF00281"/>
    </source>
</evidence>
<evidence type="ECO:0000256" key="7">
    <source>
        <dbReference type="HAMAP-Rule" id="MF_01333"/>
    </source>
</evidence>
<dbReference type="Gene3D" id="3.30.1440.10">
    <property type="match status" value="1"/>
</dbReference>
<accession>A0A2D6LPB2</accession>